<keyword evidence="2" id="KW-0539">Nucleus</keyword>
<dbReference type="OrthoDB" id="3366990at2759"/>
<dbReference type="Pfam" id="PF00249">
    <property type="entry name" value="Myb_DNA-binding"/>
    <property type="match status" value="1"/>
</dbReference>
<reference evidence="7" key="1">
    <citation type="journal article" date="2020" name="Stud. Mycol.">
        <title>101 Dothideomycetes genomes: a test case for predicting lifestyles and emergence of pathogens.</title>
        <authorList>
            <person name="Haridas S."/>
            <person name="Albert R."/>
            <person name="Binder M."/>
            <person name="Bloem J."/>
            <person name="Labutti K."/>
            <person name="Salamov A."/>
            <person name="Andreopoulos B."/>
            <person name="Baker S."/>
            <person name="Barry K."/>
            <person name="Bills G."/>
            <person name="Bluhm B."/>
            <person name="Cannon C."/>
            <person name="Castanera R."/>
            <person name="Culley D."/>
            <person name="Daum C."/>
            <person name="Ezra D."/>
            <person name="Gonzalez J."/>
            <person name="Henrissat B."/>
            <person name="Kuo A."/>
            <person name="Liang C."/>
            <person name="Lipzen A."/>
            <person name="Lutzoni F."/>
            <person name="Magnuson J."/>
            <person name="Mondo S."/>
            <person name="Nolan M."/>
            <person name="Ohm R."/>
            <person name="Pangilinan J."/>
            <person name="Park H.-J."/>
            <person name="Ramirez L."/>
            <person name="Alfaro M."/>
            <person name="Sun H."/>
            <person name="Tritt A."/>
            <person name="Yoshinaga Y."/>
            <person name="Zwiers L.-H."/>
            <person name="Turgeon B."/>
            <person name="Goodwin S."/>
            <person name="Spatafora J."/>
            <person name="Crous P."/>
            <person name="Grigoriev I."/>
        </authorList>
    </citation>
    <scope>NUCLEOTIDE SEQUENCE</scope>
    <source>
        <strain evidence="7">CBS 133067</strain>
    </source>
</reference>
<dbReference type="InterPro" id="IPR017930">
    <property type="entry name" value="Myb_dom"/>
</dbReference>
<evidence type="ECO:0000256" key="1">
    <source>
        <dbReference type="ARBA" id="ARBA00023125"/>
    </source>
</evidence>
<feature type="region of interest" description="Disordered" evidence="4">
    <location>
        <begin position="378"/>
        <end position="488"/>
    </location>
</feature>
<feature type="region of interest" description="Disordered" evidence="4">
    <location>
        <begin position="559"/>
        <end position="591"/>
    </location>
</feature>
<evidence type="ECO:0008006" key="9">
    <source>
        <dbReference type="Google" id="ProtNLM"/>
    </source>
</evidence>
<dbReference type="InterPro" id="IPR001005">
    <property type="entry name" value="SANT/Myb"/>
</dbReference>
<keyword evidence="1" id="KW-0238">DNA-binding</keyword>
<proteinExistence type="predicted"/>
<dbReference type="AlphaFoldDB" id="A0A9P4I8N9"/>
<evidence type="ECO:0000256" key="4">
    <source>
        <dbReference type="SAM" id="MobiDB-lite"/>
    </source>
</evidence>
<dbReference type="PANTHER" id="PTHR47807">
    <property type="entry name" value="PROTEIN TBF1"/>
    <property type="match status" value="1"/>
</dbReference>
<dbReference type="PROSITE" id="PS51294">
    <property type="entry name" value="HTH_MYB"/>
    <property type="match status" value="1"/>
</dbReference>
<dbReference type="InterPro" id="IPR009057">
    <property type="entry name" value="Homeodomain-like_sf"/>
</dbReference>
<dbReference type="SMART" id="SM00717">
    <property type="entry name" value="SANT"/>
    <property type="match status" value="1"/>
</dbReference>
<dbReference type="EMBL" id="ML978133">
    <property type="protein sequence ID" value="KAF2094928.1"/>
    <property type="molecule type" value="Genomic_DNA"/>
</dbReference>
<feature type="domain" description="HTH myb-type" evidence="6">
    <location>
        <begin position="480"/>
        <end position="533"/>
    </location>
</feature>
<dbReference type="PANTHER" id="PTHR47807:SF1">
    <property type="entry name" value="PROTEIN TBF1"/>
    <property type="match status" value="1"/>
</dbReference>
<keyword evidence="8" id="KW-1185">Reference proteome</keyword>
<feature type="domain" description="Myb-like" evidence="5">
    <location>
        <begin position="476"/>
        <end position="529"/>
    </location>
</feature>
<sequence length="591" mass="66482">MPLAVLRMMDADALHIHDHALNSDSFAGRADASLAHSHPHKRRRTSYLTTQHDGGESAYGAVAFAGQDSRGYTAYSQPAPADPSYYLMHETAQEQHPHHQHHQQQPLYHSYENALENPMNTSYQGYMHDAPILNEPNPQTEPWDPQLFDPALQLKQQSLPVLEKLATQILETLAHNNLQEVIETASQPDSPGGQAYYTSVALFDQTKGYYVSREHIFLNAQSLNLEPSANVVIRKANLATFAVIIFAGRDIPFSQLHEQCLDVFLPEGHALTKSVASLFLELKTQAYIAALHNGTVSQTELLEYFPADMHSQLVRRRPGSPPLSPVEQDLALKVNMRRQQLLTEQYSSPQLRPLYSTWKWVDLLRVLSDCLRQVVHPSMPTPSMSSDYSGMIFSPDPQGSVSVQSTPQQDSAPFPIYQEPEPLPQRSLSNKSRTTSGRERSESSTSRSEKAPMLMQYENARKVSTSKSTPPSRRVSVASQRKPWSPEEERALMDGLDRVKGPHWSQILALYGVGGRISEALKERTQVQLKDKARNLKLFFLKSGVEVPTYLQGVTGELKTRAPAQAAKREREERMKAEREALEQQQQQRPP</sequence>
<comment type="caution">
    <text evidence="7">The sequence shown here is derived from an EMBL/GenBank/DDBJ whole genome shotgun (WGS) entry which is preliminary data.</text>
</comment>
<dbReference type="FunFam" id="1.10.10.60:FF:000137">
    <property type="entry name" value="MYB DNA binding protein"/>
    <property type="match status" value="1"/>
</dbReference>
<dbReference type="GO" id="GO:0010833">
    <property type="term" value="P:telomere maintenance via telomere lengthening"/>
    <property type="evidence" value="ECO:0007669"/>
    <property type="project" value="TreeGrafter"/>
</dbReference>
<organism evidence="7 8">
    <name type="scientific">Rhizodiscina lignyota</name>
    <dbReference type="NCBI Taxonomy" id="1504668"/>
    <lineage>
        <taxon>Eukaryota</taxon>
        <taxon>Fungi</taxon>
        <taxon>Dikarya</taxon>
        <taxon>Ascomycota</taxon>
        <taxon>Pezizomycotina</taxon>
        <taxon>Dothideomycetes</taxon>
        <taxon>Pleosporomycetidae</taxon>
        <taxon>Aulographales</taxon>
        <taxon>Rhizodiscinaceae</taxon>
        <taxon>Rhizodiscina</taxon>
    </lineage>
</organism>
<dbReference type="Gene3D" id="1.10.10.60">
    <property type="entry name" value="Homeodomain-like"/>
    <property type="match status" value="1"/>
</dbReference>
<evidence type="ECO:0000313" key="7">
    <source>
        <dbReference type="EMBL" id="KAF2094928.1"/>
    </source>
</evidence>
<protein>
    <recommendedName>
        <fullName evidence="9">HTH myb-type domain-containing protein</fullName>
    </recommendedName>
</protein>
<feature type="compositionally biased region" description="Basic and acidic residues" evidence="4">
    <location>
        <begin position="436"/>
        <end position="450"/>
    </location>
</feature>
<feature type="compositionally biased region" description="Polar residues" evidence="4">
    <location>
        <begin position="397"/>
        <end position="411"/>
    </location>
</feature>
<dbReference type="CDD" id="cd11660">
    <property type="entry name" value="SANT_TRF"/>
    <property type="match status" value="1"/>
</dbReference>
<dbReference type="InterPro" id="IPR013867">
    <property type="entry name" value="Telomere_rpt-bd_fac_dimer_dom"/>
</dbReference>
<dbReference type="Proteomes" id="UP000799772">
    <property type="component" value="Unassembled WGS sequence"/>
</dbReference>
<dbReference type="PROSITE" id="PS50090">
    <property type="entry name" value="MYB_LIKE"/>
    <property type="match status" value="1"/>
</dbReference>
<evidence type="ECO:0000256" key="2">
    <source>
        <dbReference type="ARBA" id="ARBA00023242"/>
    </source>
</evidence>
<name>A0A9P4I8N9_9PEZI</name>
<dbReference type="GO" id="GO:0003691">
    <property type="term" value="F:double-stranded telomeric DNA binding"/>
    <property type="evidence" value="ECO:0007669"/>
    <property type="project" value="TreeGrafter"/>
</dbReference>
<keyword evidence="3" id="KW-0131">Cell cycle</keyword>
<dbReference type="SUPFAM" id="SSF46689">
    <property type="entry name" value="Homeodomain-like"/>
    <property type="match status" value="1"/>
</dbReference>
<evidence type="ECO:0000256" key="3">
    <source>
        <dbReference type="ARBA" id="ARBA00023306"/>
    </source>
</evidence>
<dbReference type="GO" id="GO:0042803">
    <property type="term" value="F:protein homodimerization activity"/>
    <property type="evidence" value="ECO:0007669"/>
    <property type="project" value="InterPro"/>
</dbReference>
<feature type="region of interest" description="Disordered" evidence="4">
    <location>
        <begin position="32"/>
        <end position="53"/>
    </location>
</feature>
<feature type="compositionally biased region" description="Polar residues" evidence="4">
    <location>
        <begin position="462"/>
        <end position="471"/>
    </location>
</feature>
<evidence type="ECO:0000259" key="6">
    <source>
        <dbReference type="PROSITE" id="PS51294"/>
    </source>
</evidence>
<evidence type="ECO:0000313" key="8">
    <source>
        <dbReference type="Proteomes" id="UP000799772"/>
    </source>
</evidence>
<dbReference type="InterPro" id="IPR052833">
    <property type="entry name" value="Telomeric_DNA-bd_trans-reg"/>
</dbReference>
<feature type="compositionally biased region" description="Basic and acidic residues" evidence="4">
    <location>
        <begin position="567"/>
        <end position="582"/>
    </location>
</feature>
<gene>
    <name evidence="7" type="ORF">NA57DRAFT_80095</name>
</gene>
<evidence type="ECO:0000259" key="5">
    <source>
        <dbReference type="PROSITE" id="PS50090"/>
    </source>
</evidence>
<accession>A0A9P4I8N9</accession>
<dbReference type="Pfam" id="PF08558">
    <property type="entry name" value="TRF"/>
    <property type="match status" value="1"/>
</dbReference>